<gene>
    <name evidence="1" type="ORF">MiSe_63160</name>
</gene>
<protein>
    <submittedName>
        <fullName evidence="1">Uncharacterized protein</fullName>
    </submittedName>
</protein>
<keyword evidence="2" id="KW-1185">Reference proteome</keyword>
<evidence type="ECO:0000313" key="1">
    <source>
        <dbReference type="EMBL" id="GET41504.1"/>
    </source>
</evidence>
<name>A0AAV3XLH8_9CYAN</name>
<dbReference type="RefSeq" id="WP_226587869.1">
    <property type="nucleotide sequence ID" value="NZ_BLAY01000124.1"/>
</dbReference>
<organism evidence="1 2">
    <name type="scientific">Microseira wollei NIES-4236</name>
    <dbReference type="NCBI Taxonomy" id="2530354"/>
    <lineage>
        <taxon>Bacteria</taxon>
        <taxon>Bacillati</taxon>
        <taxon>Cyanobacteriota</taxon>
        <taxon>Cyanophyceae</taxon>
        <taxon>Oscillatoriophycideae</taxon>
        <taxon>Aerosakkonematales</taxon>
        <taxon>Aerosakkonemataceae</taxon>
        <taxon>Microseira</taxon>
    </lineage>
</organism>
<proteinExistence type="predicted"/>
<dbReference type="EMBL" id="BLAY01000124">
    <property type="protein sequence ID" value="GET41504.1"/>
    <property type="molecule type" value="Genomic_DNA"/>
</dbReference>
<dbReference type="Proteomes" id="UP001050975">
    <property type="component" value="Unassembled WGS sequence"/>
</dbReference>
<evidence type="ECO:0000313" key="2">
    <source>
        <dbReference type="Proteomes" id="UP001050975"/>
    </source>
</evidence>
<accession>A0AAV3XLH8</accession>
<comment type="caution">
    <text evidence="1">The sequence shown here is derived from an EMBL/GenBank/DDBJ whole genome shotgun (WGS) entry which is preliminary data.</text>
</comment>
<sequence>MATTSMFCSGSDRNPEQFKALILGNPNYFGNLKESQFEPVLNIQSDTTFEEIGCVGFQPQFNQLEAVVFIKQPSGYGGGVCSSGTPEYVRFYLSFDNGVTWEDQGLASFTAYDIPETTESQRLEYAVSLKINPPQKFCFFRNIALVRAILSWNIAPPPNTPDFTPVWGNIHDTHIQIEPLKLFLLGDIFKNLEIKIPTELSTAVDLAQPVVAPKPKVLSVAELQKIYQEKKVEPHRFALAEVQKLIAQPQLTESLMATGFTGLFSDLNINLNDIISQLFPTDGNTTYEELECVGLNPNQNMLAGIIRLKQSSGYSGGPCTAGSKEYVTFWADFDNNGTFSTCLGTTSVNVYDIDDIPEKGLEYAVFLPVDLNPYRQPCEDGPKVVKIRAILSWQVPPPCDNPNFIPVWGNREETLIQIQPGPIVVGQVPVFTSVGNIPVSLVDTNGLITDAVASTGARFINAPFGGRINIAGKIVNGTAASKYRLMRKPHGAPDSDYVPLSNEPNPLVLTLNTWDPINGFVQNTNFQVHAVDGYYPYQDYASDHFIEGNILMIWYSTLLEDGNAYDLRVDLSVDGNPDHDIHSNAVTVLIDNKAPDVALDIDLGGGVECADFHVGDTFTGRYTAKDLHFGSFRFVIRPSGPANGVLPVPPAGSHSIIAPPGLSSIPDPGIINGIYSLNTTGMKPCGYSLTLEVRDRTNVNSGQTNNYNEASVGFCLRLPPEG</sequence>
<reference evidence="1" key="1">
    <citation type="submission" date="2019-10" db="EMBL/GenBank/DDBJ databases">
        <title>Draft genome sequece of Microseira wollei NIES-4236.</title>
        <authorList>
            <person name="Yamaguchi H."/>
            <person name="Suzuki S."/>
            <person name="Kawachi M."/>
        </authorList>
    </citation>
    <scope>NUCLEOTIDE SEQUENCE</scope>
    <source>
        <strain evidence="1">NIES-4236</strain>
    </source>
</reference>
<dbReference type="AlphaFoldDB" id="A0AAV3XLH8"/>